<keyword evidence="4 7" id="KW-0067">ATP-binding</keyword>
<dbReference type="GO" id="GO:0005524">
    <property type="term" value="F:ATP binding"/>
    <property type="evidence" value="ECO:0007669"/>
    <property type="project" value="UniProtKB-KW"/>
</dbReference>
<keyword evidence="13" id="KW-1185">Reference proteome</keyword>
<dbReference type="PROSITE" id="PS51195">
    <property type="entry name" value="Q_MOTIF"/>
    <property type="match status" value="1"/>
</dbReference>
<dbReference type="SUPFAM" id="SSF52540">
    <property type="entry name" value="P-loop containing nucleoside triphosphate hydrolases"/>
    <property type="match status" value="1"/>
</dbReference>
<evidence type="ECO:0000256" key="4">
    <source>
        <dbReference type="ARBA" id="ARBA00022840"/>
    </source>
</evidence>
<sequence length="435" mass="48591">MRPLSNRSRALPLFSNLPLNARLLKALKALDYQSATPVQLNAIPPALKAQDLLVSAETGSGKTAAFLLPTLHQLLANRARRAGVRALVLVPTRELGRQVYVQCQKLCEFTDLQTLLITGGDDYKEQVKQLEEGPAVVIATPGRLFDHLKKGTAKLNDLEVLILDEADRMLDMGFGDTVMSIAKRSRRERQTLLFSATIERGEVAAMARLLLDEPQIITLATSQDKHTNIEQQMVLADDVAHKERLLQRLLSNDEYGKALVFTNTRVQADRLGGLLRSSEIRTGVLHGDMDQEKRNLVMDMIRRGNVQVMVATDLAARGLDVKGIDLVINFEMARSGDDYVHRIGRTGRAGEKGVAISLIDHNEWNRTAGIERYLKQRFERREIEGLVATYKGPKKQKASGKAAGSKKQKLARKKSKVKKRLRDKKSVGKRRKPNK</sequence>
<evidence type="ECO:0000256" key="3">
    <source>
        <dbReference type="ARBA" id="ARBA00022806"/>
    </source>
</evidence>
<evidence type="ECO:0000256" key="1">
    <source>
        <dbReference type="ARBA" id="ARBA00022741"/>
    </source>
</evidence>
<dbReference type="InterPro" id="IPR001650">
    <property type="entry name" value="Helicase_C-like"/>
</dbReference>
<accession>A0A1T2L1E7</accession>
<protein>
    <submittedName>
        <fullName evidence="12">RNA helicase</fullName>
    </submittedName>
</protein>
<keyword evidence="3 7" id="KW-0347">Helicase</keyword>
<comment type="caution">
    <text evidence="12">The sequence shown here is derived from an EMBL/GenBank/DDBJ whole genome shotgun (WGS) entry which is preliminary data.</text>
</comment>
<dbReference type="GO" id="GO:0003676">
    <property type="term" value="F:nucleic acid binding"/>
    <property type="evidence" value="ECO:0007669"/>
    <property type="project" value="InterPro"/>
</dbReference>
<evidence type="ECO:0000259" key="11">
    <source>
        <dbReference type="PROSITE" id="PS51195"/>
    </source>
</evidence>
<feature type="compositionally biased region" description="Basic residues" evidence="8">
    <location>
        <begin position="392"/>
        <end position="435"/>
    </location>
</feature>
<dbReference type="InterPro" id="IPR044742">
    <property type="entry name" value="DEAD/DEAH_RhlB"/>
</dbReference>
<dbReference type="PANTHER" id="PTHR47959">
    <property type="entry name" value="ATP-DEPENDENT RNA HELICASE RHLE-RELATED"/>
    <property type="match status" value="1"/>
</dbReference>
<comment type="similarity">
    <text evidence="5 7">Belongs to the DEAD box helicase family.</text>
</comment>
<feature type="domain" description="Helicase C-terminal" evidence="10">
    <location>
        <begin position="245"/>
        <end position="394"/>
    </location>
</feature>
<dbReference type="CDD" id="cd00268">
    <property type="entry name" value="DEADc"/>
    <property type="match status" value="1"/>
</dbReference>
<dbReference type="PROSITE" id="PS00039">
    <property type="entry name" value="DEAD_ATP_HELICASE"/>
    <property type="match status" value="1"/>
</dbReference>
<evidence type="ECO:0000256" key="5">
    <source>
        <dbReference type="ARBA" id="ARBA00038437"/>
    </source>
</evidence>
<feature type="domain" description="Helicase ATP-binding" evidence="9">
    <location>
        <begin position="43"/>
        <end position="216"/>
    </location>
</feature>
<dbReference type="PROSITE" id="PS51192">
    <property type="entry name" value="HELICASE_ATP_BIND_1"/>
    <property type="match status" value="1"/>
</dbReference>
<dbReference type="Pfam" id="PF00271">
    <property type="entry name" value="Helicase_C"/>
    <property type="match status" value="1"/>
</dbReference>
<evidence type="ECO:0000313" key="13">
    <source>
        <dbReference type="Proteomes" id="UP000191110"/>
    </source>
</evidence>
<organism evidence="12 13">
    <name type="scientific">Solemya pervernicosa gill symbiont</name>
    <dbReference type="NCBI Taxonomy" id="642797"/>
    <lineage>
        <taxon>Bacteria</taxon>
        <taxon>Pseudomonadati</taxon>
        <taxon>Pseudomonadota</taxon>
        <taxon>Gammaproteobacteria</taxon>
        <taxon>sulfur-oxidizing symbionts</taxon>
    </lineage>
</organism>
<dbReference type="EMBL" id="MPRL01000074">
    <property type="protein sequence ID" value="OOZ38766.1"/>
    <property type="molecule type" value="Genomic_DNA"/>
</dbReference>
<evidence type="ECO:0000313" key="12">
    <source>
        <dbReference type="EMBL" id="OOZ38766.1"/>
    </source>
</evidence>
<feature type="domain" description="DEAD-box RNA helicase Q" evidence="11">
    <location>
        <begin position="12"/>
        <end position="40"/>
    </location>
</feature>
<dbReference type="Gene3D" id="3.40.50.300">
    <property type="entry name" value="P-loop containing nucleotide triphosphate hydrolases"/>
    <property type="match status" value="2"/>
</dbReference>
<evidence type="ECO:0000256" key="7">
    <source>
        <dbReference type="RuleBase" id="RU000492"/>
    </source>
</evidence>
<feature type="region of interest" description="Disordered" evidence="8">
    <location>
        <begin position="390"/>
        <end position="435"/>
    </location>
</feature>
<dbReference type="Proteomes" id="UP000191110">
    <property type="component" value="Unassembled WGS sequence"/>
</dbReference>
<dbReference type="InterPro" id="IPR014014">
    <property type="entry name" value="RNA_helicase_DEAD_Q_motif"/>
</dbReference>
<evidence type="ECO:0000259" key="10">
    <source>
        <dbReference type="PROSITE" id="PS51194"/>
    </source>
</evidence>
<dbReference type="GO" id="GO:0005829">
    <property type="term" value="C:cytosol"/>
    <property type="evidence" value="ECO:0007669"/>
    <property type="project" value="TreeGrafter"/>
</dbReference>
<gene>
    <name evidence="12" type="ORF">BOW53_14310</name>
</gene>
<feature type="short sequence motif" description="Q motif" evidence="6">
    <location>
        <begin position="12"/>
        <end position="40"/>
    </location>
</feature>
<dbReference type="PANTHER" id="PTHR47959:SF3">
    <property type="entry name" value="ATP-DEPENDENT RNA HELICASE SRMB"/>
    <property type="match status" value="1"/>
</dbReference>
<keyword evidence="2 7" id="KW-0378">Hydrolase</keyword>
<dbReference type="InterPro" id="IPR011545">
    <property type="entry name" value="DEAD/DEAH_box_helicase_dom"/>
</dbReference>
<dbReference type="GO" id="GO:0016787">
    <property type="term" value="F:hydrolase activity"/>
    <property type="evidence" value="ECO:0007669"/>
    <property type="project" value="UniProtKB-KW"/>
</dbReference>
<dbReference type="InterPro" id="IPR050079">
    <property type="entry name" value="DEAD_box_RNA_helicase"/>
</dbReference>
<proteinExistence type="inferred from homology"/>
<evidence type="ECO:0000256" key="8">
    <source>
        <dbReference type="SAM" id="MobiDB-lite"/>
    </source>
</evidence>
<dbReference type="CDD" id="cd18787">
    <property type="entry name" value="SF2_C_DEAD"/>
    <property type="match status" value="1"/>
</dbReference>
<evidence type="ECO:0000256" key="6">
    <source>
        <dbReference type="PROSITE-ProRule" id="PRU00552"/>
    </source>
</evidence>
<dbReference type="SMART" id="SM00490">
    <property type="entry name" value="HELICc"/>
    <property type="match status" value="1"/>
</dbReference>
<dbReference type="Pfam" id="PF00270">
    <property type="entry name" value="DEAD"/>
    <property type="match status" value="1"/>
</dbReference>
<dbReference type="GO" id="GO:0003724">
    <property type="term" value="F:RNA helicase activity"/>
    <property type="evidence" value="ECO:0007669"/>
    <property type="project" value="InterPro"/>
</dbReference>
<dbReference type="PROSITE" id="PS51194">
    <property type="entry name" value="HELICASE_CTER"/>
    <property type="match status" value="1"/>
</dbReference>
<dbReference type="SMART" id="SM00487">
    <property type="entry name" value="DEXDc"/>
    <property type="match status" value="1"/>
</dbReference>
<reference evidence="12 13" key="1">
    <citation type="submission" date="2016-11" db="EMBL/GenBank/DDBJ databases">
        <title>Mixed transmission modes and dynamic genome evolution in an obligate animal-bacterial symbiosis.</title>
        <authorList>
            <person name="Russell S.L."/>
            <person name="Corbett-Detig R.B."/>
            <person name="Cavanaugh C.M."/>
        </authorList>
    </citation>
    <scope>NUCLEOTIDE SEQUENCE [LARGE SCALE GENOMIC DNA]</scope>
    <source>
        <strain evidence="12">Sveles-Q1</strain>
    </source>
</reference>
<dbReference type="AlphaFoldDB" id="A0A1T2L1E7"/>
<evidence type="ECO:0000256" key="2">
    <source>
        <dbReference type="ARBA" id="ARBA00022801"/>
    </source>
</evidence>
<name>A0A1T2L1E7_9GAMM</name>
<evidence type="ECO:0000259" key="9">
    <source>
        <dbReference type="PROSITE" id="PS51192"/>
    </source>
</evidence>
<keyword evidence="1 7" id="KW-0547">Nucleotide-binding</keyword>
<dbReference type="InterPro" id="IPR027417">
    <property type="entry name" value="P-loop_NTPase"/>
</dbReference>
<dbReference type="InterPro" id="IPR000629">
    <property type="entry name" value="RNA-helicase_DEAD-box_CS"/>
</dbReference>
<dbReference type="InterPro" id="IPR014001">
    <property type="entry name" value="Helicase_ATP-bd"/>
</dbReference>